<keyword evidence="2" id="KW-1185">Reference proteome</keyword>
<dbReference type="EMBL" id="JENX01000026">
    <property type="protein sequence ID" value="KEI18280.1"/>
    <property type="molecule type" value="Genomic_DNA"/>
</dbReference>
<dbReference type="InterPro" id="IPR014208">
    <property type="entry name" value="Spore_III_D"/>
</dbReference>
<protein>
    <submittedName>
        <fullName evidence="1">Stage III sporulation protein D</fullName>
    </submittedName>
</protein>
<gene>
    <name evidence="1" type="ORF">Z960_03985</name>
</gene>
<evidence type="ECO:0000313" key="1">
    <source>
        <dbReference type="EMBL" id="KEI18280.1"/>
    </source>
</evidence>
<comment type="caution">
    <text evidence="1">The sequence shown here is derived from an EMBL/GenBank/DDBJ whole genome shotgun (WGS) entry which is preliminary data.</text>
</comment>
<organism evidence="1 2">
    <name type="scientific">Clostridium haemolyticum NCTC 9693</name>
    <dbReference type="NCBI Taxonomy" id="1443114"/>
    <lineage>
        <taxon>Bacteria</taxon>
        <taxon>Bacillati</taxon>
        <taxon>Bacillota</taxon>
        <taxon>Clostridia</taxon>
        <taxon>Eubacteriales</taxon>
        <taxon>Clostridiaceae</taxon>
        <taxon>Clostridium</taxon>
    </lineage>
</organism>
<sequence length="81" mass="9395">MKDYVANRSREVGAYLLKTKATIRKAAKVFGVSQSTIHKDATKRLELVNPKLAKEVRKVLDYNLKVRHIRGGESTRRRYYC</sequence>
<accession>A0ABR4THE6</accession>
<proteinExistence type="predicted"/>
<dbReference type="Pfam" id="PF12116">
    <property type="entry name" value="SpoIIID"/>
    <property type="match status" value="1"/>
</dbReference>
<dbReference type="RefSeq" id="WP_039228160.1">
    <property type="nucleotide sequence ID" value="NZ_JENX01000026.1"/>
</dbReference>
<name>A0ABR4THE6_CLOHA</name>
<reference evidence="1 2" key="1">
    <citation type="submission" date="2014-02" db="EMBL/GenBank/DDBJ databases">
        <title>Plasmidome dynamics in the species complex Clostridium novyi sensu lato converts strains of independent lineages into distinctly different pathogens.</title>
        <authorList>
            <person name="Skarin H."/>
            <person name="Segerman B."/>
        </authorList>
    </citation>
    <scope>NUCLEOTIDE SEQUENCE [LARGE SCALE GENOMIC DNA]</scope>
    <source>
        <strain evidence="1 2">NCTC 9693</strain>
    </source>
</reference>
<evidence type="ECO:0000313" key="2">
    <source>
        <dbReference type="Proteomes" id="UP000027937"/>
    </source>
</evidence>
<dbReference type="Proteomes" id="UP000027937">
    <property type="component" value="Unassembled WGS sequence"/>
</dbReference>